<dbReference type="GO" id="GO:0016491">
    <property type="term" value="F:oxidoreductase activity"/>
    <property type="evidence" value="ECO:0007669"/>
    <property type="project" value="InterPro"/>
</dbReference>
<evidence type="ECO:0000256" key="4">
    <source>
        <dbReference type="ARBA" id="ARBA00023284"/>
    </source>
</evidence>
<evidence type="ECO:0000313" key="7">
    <source>
        <dbReference type="Proteomes" id="UP000248079"/>
    </source>
</evidence>
<dbReference type="Gene3D" id="3.40.30.10">
    <property type="entry name" value="Glutaredoxin"/>
    <property type="match status" value="1"/>
</dbReference>
<gene>
    <name evidence="6" type="ORF">DF185_06470</name>
</gene>
<evidence type="ECO:0000256" key="2">
    <source>
        <dbReference type="ARBA" id="ARBA00022748"/>
    </source>
</evidence>
<comment type="caution">
    <text evidence="6">The sequence shown here is derived from an EMBL/GenBank/DDBJ whole genome shotgun (WGS) entry which is preliminary data.</text>
</comment>
<evidence type="ECO:0000256" key="1">
    <source>
        <dbReference type="ARBA" id="ARBA00004196"/>
    </source>
</evidence>
<dbReference type="EMBL" id="QFLI01000002">
    <property type="protein sequence ID" value="PXY02286.1"/>
    <property type="molecule type" value="Genomic_DNA"/>
</dbReference>
<proteinExistence type="predicted"/>
<feature type="domain" description="Thioredoxin" evidence="5">
    <location>
        <begin position="22"/>
        <end position="171"/>
    </location>
</feature>
<evidence type="ECO:0000259" key="5">
    <source>
        <dbReference type="PROSITE" id="PS51352"/>
    </source>
</evidence>
<dbReference type="RefSeq" id="WP_110359920.1">
    <property type="nucleotide sequence ID" value="NZ_QFLI01000002.1"/>
</dbReference>
<keyword evidence="2" id="KW-0201">Cytochrome c-type biogenesis</keyword>
<dbReference type="GO" id="GO:0017004">
    <property type="term" value="P:cytochrome complex assembly"/>
    <property type="evidence" value="ECO:0007669"/>
    <property type="project" value="UniProtKB-KW"/>
</dbReference>
<dbReference type="PROSITE" id="PS51352">
    <property type="entry name" value="THIOREDOXIN_2"/>
    <property type="match status" value="1"/>
</dbReference>
<dbReference type="Pfam" id="PF00578">
    <property type="entry name" value="AhpC-TSA"/>
    <property type="match status" value="1"/>
</dbReference>
<dbReference type="InterPro" id="IPR036249">
    <property type="entry name" value="Thioredoxin-like_sf"/>
</dbReference>
<dbReference type="OrthoDB" id="9794348at2"/>
<protein>
    <submittedName>
        <fullName evidence="6">TlpA family protein disulfide reductase</fullName>
    </submittedName>
</protein>
<dbReference type="InterPro" id="IPR050553">
    <property type="entry name" value="Thioredoxin_ResA/DsbE_sf"/>
</dbReference>
<dbReference type="CDD" id="cd02966">
    <property type="entry name" value="TlpA_like_family"/>
    <property type="match status" value="1"/>
</dbReference>
<name>A0A2V4A110_9BACT</name>
<sequence>MKYYIVVLFVFLLIGDVQAQILKVGDKAPEIVQKTFSGEEISLSDLRGKLILIDFWASWCKPCRKESKYLLRAYSKYKNIEFRKGSGFTIYSVSFDRNKEAWEQAVEQDSLIWKNHVCDLKGWRNVAAKTYRIRSIPANYLIDENGIIVAINLRGEKLEKKLKSLRKKRWFFF</sequence>
<dbReference type="InterPro" id="IPR000866">
    <property type="entry name" value="AhpC/TSA"/>
</dbReference>
<dbReference type="PANTHER" id="PTHR42852">
    <property type="entry name" value="THIOL:DISULFIDE INTERCHANGE PROTEIN DSBE"/>
    <property type="match status" value="1"/>
</dbReference>
<comment type="subcellular location">
    <subcellularLocation>
        <location evidence="1">Cell envelope</location>
    </subcellularLocation>
</comment>
<dbReference type="AlphaFoldDB" id="A0A2V4A110"/>
<dbReference type="GO" id="GO:0016209">
    <property type="term" value="F:antioxidant activity"/>
    <property type="evidence" value="ECO:0007669"/>
    <property type="project" value="InterPro"/>
</dbReference>
<dbReference type="GO" id="GO:0030313">
    <property type="term" value="C:cell envelope"/>
    <property type="evidence" value="ECO:0007669"/>
    <property type="project" value="UniProtKB-SubCell"/>
</dbReference>
<keyword evidence="4" id="KW-0676">Redox-active center</keyword>
<dbReference type="SUPFAM" id="SSF52833">
    <property type="entry name" value="Thioredoxin-like"/>
    <property type="match status" value="1"/>
</dbReference>
<keyword evidence="3" id="KW-1015">Disulfide bond</keyword>
<keyword evidence="7" id="KW-1185">Reference proteome</keyword>
<dbReference type="InterPro" id="IPR013766">
    <property type="entry name" value="Thioredoxin_domain"/>
</dbReference>
<accession>A0A2V4A110</accession>
<organism evidence="6 7">
    <name type="scientific">Marinifilum breve</name>
    <dbReference type="NCBI Taxonomy" id="2184082"/>
    <lineage>
        <taxon>Bacteria</taxon>
        <taxon>Pseudomonadati</taxon>
        <taxon>Bacteroidota</taxon>
        <taxon>Bacteroidia</taxon>
        <taxon>Marinilabiliales</taxon>
        <taxon>Marinifilaceae</taxon>
    </lineage>
</organism>
<evidence type="ECO:0000256" key="3">
    <source>
        <dbReference type="ARBA" id="ARBA00023157"/>
    </source>
</evidence>
<dbReference type="PANTHER" id="PTHR42852:SF6">
    <property type="entry name" value="THIOL:DISULFIDE INTERCHANGE PROTEIN DSBE"/>
    <property type="match status" value="1"/>
</dbReference>
<evidence type="ECO:0000313" key="6">
    <source>
        <dbReference type="EMBL" id="PXY02286.1"/>
    </source>
</evidence>
<reference evidence="6 7" key="1">
    <citation type="submission" date="2018-05" db="EMBL/GenBank/DDBJ databases">
        <title>Marinifilum breve JC075T sp. nov., a marine bacterium isolated from Yongle Blue Hole in the South China Sea.</title>
        <authorList>
            <person name="Fu T."/>
        </authorList>
    </citation>
    <scope>NUCLEOTIDE SEQUENCE [LARGE SCALE GENOMIC DNA]</scope>
    <source>
        <strain evidence="6 7">JC075</strain>
    </source>
</reference>
<dbReference type="Proteomes" id="UP000248079">
    <property type="component" value="Unassembled WGS sequence"/>
</dbReference>